<dbReference type="EMBL" id="KZ084086">
    <property type="protein sequence ID" value="OSD08652.1"/>
    <property type="molecule type" value="Genomic_DNA"/>
</dbReference>
<dbReference type="AlphaFoldDB" id="A0A1Y2J8U5"/>
<keyword evidence="2" id="KW-1185">Reference proteome</keyword>
<reference evidence="1 2" key="1">
    <citation type="journal article" date="2015" name="Biotechnol. Biofuels">
        <title>Enhanced degradation of softwood versus hardwood by the white-rot fungus Pycnoporus coccineus.</title>
        <authorList>
            <person name="Couturier M."/>
            <person name="Navarro D."/>
            <person name="Chevret D."/>
            <person name="Henrissat B."/>
            <person name="Piumi F."/>
            <person name="Ruiz-Duenas F.J."/>
            <person name="Martinez A.T."/>
            <person name="Grigoriev I.V."/>
            <person name="Riley R."/>
            <person name="Lipzen A."/>
            <person name="Berrin J.G."/>
            <person name="Master E.R."/>
            <person name="Rosso M.N."/>
        </authorList>
    </citation>
    <scope>NUCLEOTIDE SEQUENCE [LARGE SCALE GENOMIC DNA]</scope>
    <source>
        <strain evidence="1 2">BRFM310</strain>
    </source>
</reference>
<proteinExistence type="predicted"/>
<protein>
    <submittedName>
        <fullName evidence="1">Uncharacterized protein</fullName>
    </submittedName>
</protein>
<gene>
    <name evidence="1" type="ORF">PYCCODRAFT_1429713</name>
</gene>
<dbReference type="Proteomes" id="UP000193067">
    <property type="component" value="Unassembled WGS sequence"/>
</dbReference>
<evidence type="ECO:0000313" key="1">
    <source>
        <dbReference type="EMBL" id="OSD08652.1"/>
    </source>
</evidence>
<organism evidence="1 2">
    <name type="scientific">Trametes coccinea (strain BRFM310)</name>
    <name type="common">Pycnoporus coccineus</name>
    <dbReference type="NCBI Taxonomy" id="1353009"/>
    <lineage>
        <taxon>Eukaryota</taxon>
        <taxon>Fungi</taxon>
        <taxon>Dikarya</taxon>
        <taxon>Basidiomycota</taxon>
        <taxon>Agaricomycotina</taxon>
        <taxon>Agaricomycetes</taxon>
        <taxon>Polyporales</taxon>
        <taxon>Polyporaceae</taxon>
        <taxon>Trametes</taxon>
    </lineage>
</organism>
<sequence>MLPFLAQVLHFDHRPHIRLGTRRIATAHHDRAQREELTLWSVVPNQLDDTGRPMWYCNVCGDYRMHRTRNKTQHERGLLHQSLLERMWRQAVHRATRAEEASRELLDALKQR</sequence>
<accession>A0A1Y2J8U5</accession>
<name>A0A1Y2J8U5_TRAC3</name>
<evidence type="ECO:0000313" key="2">
    <source>
        <dbReference type="Proteomes" id="UP000193067"/>
    </source>
</evidence>